<gene>
    <name evidence="16" type="primary">amt</name>
    <name evidence="16" type="ORF">IQ266_12720</name>
</gene>
<feature type="transmembrane region" description="Helical" evidence="13">
    <location>
        <begin position="86"/>
        <end position="107"/>
    </location>
</feature>
<dbReference type="PANTHER" id="PTHR11730:SF6">
    <property type="entry name" value="AMMONIUM TRANSPORTER"/>
    <property type="match status" value="1"/>
</dbReference>
<dbReference type="GO" id="GO:0008519">
    <property type="term" value="F:ammonium channel activity"/>
    <property type="evidence" value="ECO:0007669"/>
    <property type="project" value="InterPro"/>
</dbReference>
<dbReference type="PROSITE" id="PS50112">
    <property type="entry name" value="PAS"/>
    <property type="match status" value="1"/>
</dbReference>
<evidence type="ECO:0000259" key="15">
    <source>
        <dbReference type="PROSITE" id="PS50112"/>
    </source>
</evidence>
<dbReference type="Gene3D" id="3.30.565.10">
    <property type="entry name" value="Histidine kinase-like ATPase, C-terminal domain"/>
    <property type="match status" value="1"/>
</dbReference>
<dbReference type="SMART" id="SM00387">
    <property type="entry name" value="HATPase_c"/>
    <property type="match status" value="1"/>
</dbReference>
<dbReference type="SUPFAM" id="SSF47384">
    <property type="entry name" value="Homodimeric domain of signal transducing histidine kinase"/>
    <property type="match status" value="1"/>
</dbReference>
<feature type="transmembrane region" description="Helical" evidence="13">
    <location>
        <begin position="272"/>
        <end position="300"/>
    </location>
</feature>
<dbReference type="PRINTS" id="PR00344">
    <property type="entry name" value="BCTRLSENSOR"/>
</dbReference>
<feature type="transmembrane region" description="Helical" evidence="13">
    <location>
        <begin position="239"/>
        <end position="260"/>
    </location>
</feature>
<keyword evidence="17" id="KW-1185">Reference proteome</keyword>
<organism evidence="16 17">
    <name type="scientific">Romeriopsis navalis LEGE 11480</name>
    <dbReference type="NCBI Taxonomy" id="2777977"/>
    <lineage>
        <taxon>Bacteria</taxon>
        <taxon>Bacillati</taxon>
        <taxon>Cyanobacteriota</taxon>
        <taxon>Cyanophyceae</taxon>
        <taxon>Leptolyngbyales</taxon>
        <taxon>Leptolyngbyaceae</taxon>
        <taxon>Romeriopsis</taxon>
        <taxon>Romeriopsis navalis</taxon>
    </lineage>
</organism>
<evidence type="ECO:0000256" key="11">
    <source>
        <dbReference type="ARBA" id="ARBA00023136"/>
    </source>
</evidence>
<dbReference type="SUPFAM" id="SSF55874">
    <property type="entry name" value="ATPase domain of HSP90 chaperone/DNA topoisomerase II/histidine kinase"/>
    <property type="match status" value="1"/>
</dbReference>
<dbReference type="InterPro" id="IPR005467">
    <property type="entry name" value="His_kinase_dom"/>
</dbReference>
<reference evidence="16" key="1">
    <citation type="submission" date="2020-10" db="EMBL/GenBank/DDBJ databases">
        <authorList>
            <person name="Castelo-Branco R."/>
            <person name="Eusebio N."/>
            <person name="Adriana R."/>
            <person name="Vieira A."/>
            <person name="Brugerolle De Fraissinette N."/>
            <person name="Rezende De Castro R."/>
            <person name="Schneider M.P."/>
            <person name="Vasconcelos V."/>
            <person name="Leao P.N."/>
        </authorList>
    </citation>
    <scope>NUCLEOTIDE SEQUENCE</scope>
    <source>
        <strain evidence="16">LEGE 11480</strain>
    </source>
</reference>
<evidence type="ECO:0000256" key="10">
    <source>
        <dbReference type="ARBA" id="ARBA00023012"/>
    </source>
</evidence>
<feature type="transmembrane region" description="Helical" evidence="13">
    <location>
        <begin position="160"/>
        <end position="181"/>
    </location>
</feature>
<feature type="transmembrane region" description="Helical" evidence="13">
    <location>
        <begin position="202"/>
        <end position="219"/>
    </location>
</feature>
<keyword evidence="6" id="KW-0597">Phosphoprotein</keyword>
<evidence type="ECO:0000256" key="5">
    <source>
        <dbReference type="ARBA" id="ARBA00022448"/>
    </source>
</evidence>
<dbReference type="EC" id="2.7.13.3" evidence="4"/>
<accession>A0A928VR57</accession>
<evidence type="ECO:0000313" key="16">
    <source>
        <dbReference type="EMBL" id="MBE9030594.1"/>
    </source>
</evidence>
<evidence type="ECO:0000256" key="1">
    <source>
        <dbReference type="ARBA" id="ARBA00000085"/>
    </source>
</evidence>
<dbReference type="InterPro" id="IPR000014">
    <property type="entry name" value="PAS"/>
</dbReference>
<dbReference type="Gene3D" id="3.30.450.20">
    <property type="entry name" value="PAS domain"/>
    <property type="match status" value="1"/>
</dbReference>
<dbReference type="PROSITE" id="PS50109">
    <property type="entry name" value="HIS_KIN"/>
    <property type="match status" value="1"/>
</dbReference>
<dbReference type="GO" id="GO:0097272">
    <property type="term" value="P:ammonium homeostasis"/>
    <property type="evidence" value="ECO:0007669"/>
    <property type="project" value="TreeGrafter"/>
</dbReference>
<feature type="transmembrane region" description="Helical" evidence="13">
    <location>
        <begin position="49"/>
        <end position="66"/>
    </location>
</feature>
<evidence type="ECO:0000313" key="17">
    <source>
        <dbReference type="Proteomes" id="UP000625316"/>
    </source>
</evidence>
<dbReference type="PROSITE" id="PS01219">
    <property type="entry name" value="AMMONIUM_TRANSP"/>
    <property type="match status" value="1"/>
</dbReference>
<evidence type="ECO:0000256" key="9">
    <source>
        <dbReference type="ARBA" id="ARBA00022989"/>
    </source>
</evidence>
<evidence type="ECO:0000256" key="8">
    <source>
        <dbReference type="ARBA" id="ARBA00022777"/>
    </source>
</evidence>
<dbReference type="AlphaFoldDB" id="A0A928VR57"/>
<dbReference type="EMBL" id="JADEXQ010000039">
    <property type="protein sequence ID" value="MBE9030594.1"/>
    <property type="molecule type" value="Genomic_DNA"/>
</dbReference>
<dbReference type="Gene3D" id="1.10.287.130">
    <property type="match status" value="1"/>
</dbReference>
<evidence type="ECO:0000256" key="4">
    <source>
        <dbReference type="ARBA" id="ARBA00012438"/>
    </source>
</evidence>
<evidence type="ECO:0000256" key="12">
    <source>
        <dbReference type="ARBA" id="ARBA00023177"/>
    </source>
</evidence>
<dbReference type="Pfam" id="PF00909">
    <property type="entry name" value="Ammonium_transp"/>
    <property type="match status" value="1"/>
</dbReference>
<dbReference type="SUPFAM" id="SSF55785">
    <property type="entry name" value="PYP-like sensor domain (PAS domain)"/>
    <property type="match status" value="1"/>
</dbReference>
<dbReference type="InterPro" id="IPR001905">
    <property type="entry name" value="Ammonium_transpt"/>
</dbReference>
<evidence type="ECO:0000256" key="7">
    <source>
        <dbReference type="ARBA" id="ARBA00022692"/>
    </source>
</evidence>
<evidence type="ECO:0000256" key="13">
    <source>
        <dbReference type="SAM" id="Phobius"/>
    </source>
</evidence>
<dbReference type="InterPro" id="IPR003594">
    <property type="entry name" value="HATPase_dom"/>
</dbReference>
<proteinExistence type="inferred from homology"/>
<feature type="domain" description="Histidine kinase" evidence="14">
    <location>
        <begin position="612"/>
        <end position="879"/>
    </location>
</feature>
<feature type="transmembrane region" description="Helical" evidence="13">
    <location>
        <begin position="119"/>
        <end position="140"/>
    </location>
</feature>
<keyword evidence="7 13" id="KW-0812">Transmembrane</keyword>
<dbReference type="Proteomes" id="UP000625316">
    <property type="component" value="Unassembled WGS sequence"/>
</dbReference>
<evidence type="ECO:0000259" key="14">
    <source>
        <dbReference type="PROSITE" id="PS50109"/>
    </source>
</evidence>
<feature type="transmembrane region" description="Helical" evidence="13">
    <location>
        <begin position="6"/>
        <end position="28"/>
    </location>
</feature>
<dbReference type="Pfam" id="PF02518">
    <property type="entry name" value="HATPase_c"/>
    <property type="match status" value="1"/>
</dbReference>
<dbReference type="GO" id="GO:0016020">
    <property type="term" value="C:membrane"/>
    <property type="evidence" value="ECO:0007669"/>
    <property type="project" value="UniProtKB-SubCell"/>
</dbReference>
<keyword evidence="10" id="KW-0902">Two-component regulatory system</keyword>
<dbReference type="CDD" id="cd00082">
    <property type="entry name" value="HisKA"/>
    <property type="match status" value="1"/>
</dbReference>
<feature type="transmembrane region" description="Helical" evidence="13">
    <location>
        <begin position="320"/>
        <end position="341"/>
    </location>
</feature>
<dbReference type="InterPro" id="IPR018047">
    <property type="entry name" value="Ammonium_transpt_CS"/>
</dbReference>
<dbReference type="RefSeq" id="WP_264325424.1">
    <property type="nucleotide sequence ID" value="NZ_JADEXQ010000039.1"/>
</dbReference>
<sequence>MSSTPLDLLWVSLCACLVFLMQAGFLCLESGLTRTKNNINVALKNLTDFGISVLIFWACGYGFMFGDSWHGWLGTNHFFFEVGQGIAPQITSFFFQAMFCGTAVTILSGAVAERMRFTSYAVTALIISMVIYPVFGHWAWGGIIEQNPTGWLAQLGFVDFAGSTVVHSVGGWVALATVLIIGPRIGRFSRKRRGQDIQGSNIPLALLGCLTLWFGWFGFNGGSTLALNTQVPGIIANTLLAGAAGLMMALVLSWLTKVIVRTENLINGTLAGLVAITASCHAVTAVSAVVIGAIGTVAMWGTQHWLQRAKIDDAVGAIPVHLAAGAWGTIAVALFGDLSILATGLDRAHQMRIQILGVVVCGIWAFSSAYLLLQLLNRLTALRVSRRQEYMGLNIAEHGAENELFRLYSTMQSHVKTGDLSRRARVDAFSEVGQIATWYNRVMDSLENAITTTQTAADGLITISSQTYQITTANIACQNMFGMSNQELVGQSVMLLFDSATKRFCITDLLNELQQNPANGMCQEIIGRRQDGSRFPLEITVGEAKTSDRSFYTWILRDITERKANEAALKASEANARAKSQELAQVLSDLKQTQAKLIHSEKMSGLGQMVAGVAHEINNPANFIHSNIPHLTSYTEGLIQIIDEYKQQYPETNSQITAVEEEVDYNFIQADLKEVLKSMRNGSNRIRGIVKSLRNFSHLDEAGRKKSDIHEGIESTLLVLQHRLISKKQQIEIVKVYGDIPFVTCHMKQINQAIMNVLNNAIDSLDSHFANSKIEIQAQGKSLNSTLVKTSFAPRIYIQTQQLDAEHVSISIRDNGSGLEHERQSQIFDPFYTTKSVGQGTGLGLTISHQIIVDQHQGQITCNSTPDNGAEFVIILPIA</sequence>
<comment type="subcellular location">
    <subcellularLocation>
        <location evidence="2">Membrane</location>
        <topology evidence="2">Multi-pass membrane protein</topology>
    </subcellularLocation>
</comment>
<dbReference type="InterPro" id="IPR029020">
    <property type="entry name" value="Ammonium/urea_transptr"/>
</dbReference>
<evidence type="ECO:0000256" key="2">
    <source>
        <dbReference type="ARBA" id="ARBA00004141"/>
    </source>
</evidence>
<keyword evidence="11 13" id="KW-0472">Membrane</keyword>
<keyword evidence="8" id="KW-0808">Transferase</keyword>
<keyword evidence="5" id="KW-0813">Transport</keyword>
<dbReference type="Gene3D" id="1.10.3430.10">
    <property type="entry name" value="Ammonium transporter AmtB like domains"/>
    <property type="match status" value="1"/>
</dbReference>
<comment type="similarity">
    <text evidence="3">Belongs to the ammonia transporter channel (TC 1.A.11.2) family.</text>
</comment>
<dbReference type="InterPro" id="IPR035965">
    <property type="entry name" value="PAS-like_dom_sf"/>
</dbReference>
<dbReference type="CDD" id="cd00130">
    <property type="entry name" value="PAS"/>
    <property type="match status" value="1"/>
</dbReference>
<dbReference type="SMART" id="SM00091">
    <property type="entry name" value="PAS"/>
    <property type="match status" value="1"/>
</dbReference>
<keyword evidence="12" id="KW-0924">Ammonia transport</keyword>
<comment type="caution">
    <text evidence="16">The sequence shown here is derived from an EMBL/GenBank/DDBJ whole genome shotgun (WGS) entry which is preliminary data.</text>
</comment>
<dbReference type="InterPro" id="IPR036890">
    <property type="entry name" value="HATPase_C_sf"/>
</dbReference>
<comment type="catalytic activity">
    <reaction evidence="1">
        <text>ATP + protein L-histidine = ADP + protein N-phospho-L-histidine.</text>
        <dbReference type="EC" id="2.7.13.3"/>
    </reaction>
</comment>
<dbReference type="PANTHER" id="PTHR11730">
    <property type="entry name" value="AMMONIUM TRANSPORTER"/>
    <property type="match status" value="1"/>
</dbReference>
<keyword evidence="8" id="KW-0418">Kinase</keyword>
<evidence type="ECO:0000256" key="3">
    <source>
        <dbReference type="ARBA" id="ARBA00005887"/>
    </source>
</evidence>
<dbReference type="Pfam" id="PF13426">
    <property type="entry name" value="PAS_9"/>
    <property type="match status" value="1"/>
</dbReference>
<feature type="transmembrane region" description="Helical" evidence="13">
    <location>
        <begin position="353"/>
        <end position="373"/>
    </location>
</feature>
<dbReference type="NCBIfam" id="TIGR00836">
    <property type="entry name" value="amt"/>
    <property type="match status" value="1"/>
</dbReference>
<feature type="domain" description="PAS" evidence="15">
    <location>
        <begin position="445"/>
        <end position="495"/>
    </location>
</feature>
<protein>
    <recommendedName>
        <fullName evidence="4">histidine kinase</fullName>
        <ecNumber evidence="4">2.7.13.3</ecNumber>
    </recommendedName>
</protein>
<dbReference type="SUPFAM" id="SSF111352">
    <property type="entry name" value="Ammonium transporter"/>
    <property type="match status" value="1"/>
</dbReference>
<dbReference type="InterPro" id="IPR024041">
    <property type="entry name" value="NH4_transpt_AmtB-like_dom"/>
</dbReference>
<dbReference type="InterPro" id="IPR004358">
    <property type="entry name" value="Sig_transdc_His_kin-like_C"/>
</dbReference>
<keyword evidence="9 13" id="KW-1133">Transmembrane helix</keyword>
<evidence type="ECO:0000256" key="6">
    <source>
        <dbReference type="ARBA" id="ARBA00022553"/>
    </source>
</evidence>
<name>A0A928VR57_9CYAN</name>
<dbReference type="InterPro" id="IPR036097">
    <property type="entry name" value="HisK_dim/P_sf"/>
</dbReference>
<dbReference type="GO" id="GO:0000155">
    <property type="term" value="F:phosphorelay sensor kinase activity"/>
    <property type="evidence" value="ECO:0007669"/>
    <property type="project" value="InterPro"/>
</dbReference>
<dbReference type="InterPro" id="IPR003661">
    <property type="entry name" value="HisK_dim/P_dom"/>
</dbReference>
<dbReference type="NCBIfam" id="TIGR00229">
    <property type="entry name" value="sensory_box"/>
    <property type="match status" value="1"/>
</dbReference>